<organism evidence="7 8">
    <name type="scientific">Anaerobiospirillum thomasii</name>
    <dbReference type="NCBI Taxonomy" id="179995"/>
    <lineage>
        <taxon>Bacteria</taxon>
        <taxon>Pseudomonadati</taxon>
        <taxon>Pseudomonadota</taxon>
        <taxon>Gammaproteobacteria</taxon>
        <taxon>Aeromonadales</taxon>
        <taxon>Succinivibrionaceae</taxon>
        <taxon>Anaerobiospirillum</taxon>
    </lineage>
</organism>
<dbReference type="InterPro" id="IPR036188">
    <property type="entry name" value="FAD/NAD-bd_sf"/>
</dbReference>
<dbReference type="Proteomes" id="UP000250086">
    <property type="component" value="Unassembled WGS sequence"/>
</dbReference>
<accession>A0A2X0V862</accession>
<proteinExistence type="inferred from homology"/>
<dbReference type="EMBL" id="UAPV01000001">
    <property type="protein sequence ID" value="SPT69963.1"/>
    <property type="molecule type" value="Genomic_DNA"/>
</dbReference>
<gene>
    <name evidence="7" type="primary">pdhD</name>
    <name evidence="7" type="ORF">NCTC13093_01360</name>
</gene>
<protein>
    <submittedName>
        <fullName evidence="7">Dihydrolipoyl dehydrogenase</fullName>
        <ecNumber evidence="7">1.8.1.4</ecNumber>
    </submittedName>
</protein>
<dbReference type="PRINTS" id="PR00411">
    <property type="entry name" value="PNDRDTASEI"/>
</dbReference>
<name>A0A2X0V862_9GAMM</name>
<dbReference type="AlphaFoldDB" id="A0A2X0V862"/>
<dbReference type="GO" id="GO:0004148">
    <property type="term" value="F:dihydrolipoyl dehydrogenase (NADH) activity"/>
    <property type="evidence" value="ECO:0007669"/>
    <property type="project" value="UniProtKB-EC"/>
</dbReference>
<dbReference type="RefSeq" id="WP_146740835.1">
    <property type="nucleotide sequence ID" value="NZ_UAPV01000001.1"/>
</dbReference>
<dbReference type="InterPro" id="IPR001100">
    <property type="entry name" value="Pyr_nuc-diS_OxRdtase"/>
</dbReference>
<keyword evidence="4" id="KW-0547">Nucleotide-binding</keyword>
<reference evidence="7 8" key="1">
    <citation type="submission" date="2018-06" db="EMBL/GenBank/DDBJ databases">
        <authorList>
            <consortium name="Pathogen Informatics"/>
            <person name="Doyle S."/>
        </authorList>
    </citation>
    <scope>NUCLEOTIDE SEQUENCE [LARGE SCALE GENOMIC DNA]</scope>
    <source>
        <strain evidence="7 8">NCTC13093</strain>
    </source>
</reference>
<evidence type="ECO:0000259" key="6">
    <source>
        <dbReference type="Pfam" id="PF07992"/>
    </source>
</evidence>
<sequence>MKNISCDTLIIGAGSAGLEAYKAANEKGANCILIESGPLGTTSQRSGDIPAAILMAAAKRVRASSNLDAFGLRLIGEREYDTSEVMNALRAVRARGTTEILSVIYKIPESERIIGRARFVDPYCVEIIDQDLNITFKTAVIATGSTPDIPYEIAKLGDILTTNDIFELDTIPKSLAVFGSGAEALQLGQALSYLGSDVTIFSRSNLWHLTDESVIQVAADEFASKVNIAFNSVITAIERENDSYGLYYIDDSNYENYLKVDKVLAVNTRVARTQGLNLRDIGVRLDKRGFIDIDNTTMQSSVNHIFAAGNITDANISTVQSKAQGRFAGMNAATYPLINVMKERVNLKILDADPSLAIVGMSLESMRDRARRGQSFIVAESHTSSGMYRIQRKVNGIVRLYVDEASHEILGSEMCASGAAHLAQFLSLCIEKKMTCEELASYPFYNPTYEQVLSDVAGNASRTLSRKKVI</sequence>
<evidence type="ECO:0000256" key="4">
    <source>
        <dbReference type="PIRSR" id="PIRSR000350-3"/>
    </source>
</evidence>
<dbReference type="PANTHER" id="PTHR43014:SF4">
    <property type="entry name" value="PYRIDINE NUCLEOTIDE-DISULFIDE OXIDOREDUCTASE RCLA-RELATED"/>
    <property type="match status" value="1"/>
</dbReference>
<evidence type="ECO:0000259" key="5">
    <source>
        <dbReference type="Pfam" id="PF02852"/>
    </source>
</evidence>
<dbReference type="PANTHER" id="PTHR43014">
    <property type="entry name" value="MERCURIC REDUCTASE"/>
    <property type="match status" value="1"/>
</dbReference>
<dbReference type="InterPro" id="IPR023753">
    <property type="entry name" value="FAD/NAD-binding_dom"/>
</dbReference>
<dbReference type="SUPFAM" id="SSF51905">
    <property type="entry name" value="FAD/NAD(P)-binding domain"/>
    <property type="match status" value="1"/>
</dbReference>
<dbReference type="Pfam" id="PF02852">
    <property type="entry name" value="Pyr_redox_dim"/>
    <property type="match status" value="1"/>
</dbReference>
<dbReference type="GO" id="GO:0003955">
    <property type="term" value="F:NAD(P)H dehydrogenase (quinone) activity"/>
    <property type="evidence" value="ECO:0007669"/>
    <property type="project" value="TreeGrafter"/>
</dbReference>
<evidence type="ECO:0000256" key="1">
    <source>
        <dbReference type="ARBA" id="ARBA00007532"/>
    </source>
</evidence>
<keyword evidence="7" id="KW-0560">Oxidoreductase</keyword>
<dbReference type="SUPFAM" id="SSF55424">
    <property type="entry name" value="FAD/NAD-linked reductases, dimerisation (C-terminal) domain"/>
    <property type="match status" value="1"/>
</dbReference>
<keyword evidence="8" id="KW-1185">Reference proteome</keyword>
<keyword evidence="2" id="KW-0285">Flavoprotein</keyword>
<feature type="domain" description="Pyridine nucleotide-disulphide oxidoreductase dimerisation" evidence="5">
    <location>
        <begin position="353"/>
        <end position="453"/>
    </location>
</feature>
<dbReference type="PIRSF" id="PIRSF000350">
    <property type="entry name" value="Mercury_reductase_MerA"/>
    <property type="match status" value="1"/>
</dbReference>
<dbReference type="Gene3D" id="3.50.50.60">
    <property type="entry name" value="FAD/NAD(P)-binding domain"/>
    <property type="match status" value="2"/>
</dbReference>
<dbReference type="EC" id="1.8.1.4" evidence="7"/>
<comment type="cofactor">
    <cofactor evidence="4">
        <name>FAD</name>
        <dbReference type="ChEBI" id="CHEBI:57692"/>
    </cofactor>
    <text evidence="4">Binds 1 FAD per subunit.</text>
</comment>
<feature type="domain" description="FAD/NAD(P)-binding" evidence="6">
    <location>
        <begin position="7"/>
        <end position="320"/>
    </location>
</feature>
<dbReference type="Pfam" id="PF07992">
    <property type="entry name" value="Pyr_redox_2"/>
    <property type="match status" value="1"/>
</dbReference>
<dbReference type="Gene3D" id="3.30.390.30">
    <property type="match status" value="1"/>
</dbReference>
<evidence type="ECO:0000313" key="7">
    <source>
        <dbReference type="EMBL" id="SPT69963.1"/>
    </source>
</evidence>
<keyword evidence="3 4" id="KW-0274">FAD</keyword>
<dbReference type="PRINTS" id="PR00368">
    <property type="entry name" value="FADPNR"/>
</dbReference>
<feature type="binding site" evidence="4">
    <location>
        <begin position="143"/>
        <end position="145"/>
    </location>
    <ligand>
        <name>FAD</name>
        <dbReference type="ChEBI" id="CHEBI:57692"/>
    </ligand>
</feature>
<evidence type="ECO:0000313" key="8">
    <source>
        <dbReference type="Proteomes" id="UP000250086"/>
    </source>
</evidence>
<evidence type="ECO:0000256" key="3">
    <source>
        <dbReference type="ARBA" id="ARBA00022827"/>
    </source>
</evidence>
<evidence type="ECO:0000256" key="2">
    <source>
        <dbReference type="ARBA" id="ARBA00022630"/>
    </source>
</evidence>
<comment type="similarity">
    <text evidence="1">Belongs to the class-I pyridine nucleotide-disulfide oxidoreductase family.</text>
</comment>
<dbReference type="InterPro" id="IPR004099">
    <property type="entry name" value="Pyr_nucl-diS_OxRdtase_dimer"/>
</dbReference>
<dbReference type="InterPro" id="IPR016156">
    <property type="entry name" value="FAD/NAD-linked_Rdtase_dimer_sf"/>
</dbReference>
<dbReference type="GO" id="GO:0050660">
    <property type="term" value="F:flavin adenine dinucleotide binding"/>
    <property type="evidence" value="ECO:0007669"/>
    <property type="project" value="TreeGrafter"/>
</dbReference>